<gene>
    <name evidence="6" type="ORF">SAMN05192573_12091</name>
</gene>
<reference evidence="7" key="1">
    <citation type="submission" date="2016-10" db="EMBL/GenBank/DDBJ databases">
        <authorList>
            <person name="Varghese N."/>
            <person name="Submissions S."/>
        </authorList>
    </citation>
    <scope>NUCLEOTIDE SEQUENCE [LARGE SCALE GENOMIC DNA]</scope>
    <source>
        <strain evidence="7">Gh-67</strain>
    </source>
</reference>
<keyword evidence="7" id="KW-1185">Reference proteome</keyword>
<keyword evidence="4 5" id="KW-0472">Membrane</keyword>
<dbReference type="EMBL" id="FNCG01000020">
    <property type="protein sequence ID" value="SDI41973.1"/>
    <property type="molecule type" value="Genomic_DNA"/>
</dbReference>
<evidence type="ECO:0000256" key="4">
    <source>
        <dbReference type="ARBA" id="ARBA00023136"/>
    </source>
</evidence>
<dbReference type="AlphaFoldDB" id="A0A1G8KEV6"/>
<protein>
    <submittedName>
        <fullName evidence="6">DoxX-like family protein</fullName>
    </submittedName>
</protein>
<dbReference type="Pfam" id="PF13564">
    <property type="entry name" value="DoxX_2"/>
    <property type="match status" value="1"/>
</dbReference>
<evidence type="ECO:0000256" key="3">
    <source>
        <dbReference type="ARBA" id="ARBA00022989"/>
    </source>
</evidence>
<feature type="transmembrane region" description="Helical" evidence="5">
    <location>
        <begin position="48"/>
        <end position="66"/>
    </location>
</feature>
<dbReference type="PIRSF" id="PIRSF030066">
    <property type="entry name" value="UCP030066"/>
    <property type="match status" value="1"/>
</dbReference>
<name>A0A1G8KEV6_9SPHI</name>
<keyword evidence="3 5" id="KW-1133">Transmembrane helix</keyword>
<dbReference type="InterPro" id="IPR016944">
    <property type="entry name" value="UCP030066"/>
</dbReference>
<keyword evidence="2 5" id="KW-0812">Transmembrane</keyword>
<feature type="transmembrane region" description="Helical" evidence="5">
    <location>
        <begin position="75"/>
        <end position="95"/>
    </location>
</feature>
<feature type="transmembrane region" description="Helical" evidence="5">
    <location>
        <begin position="7"/>
        <end position="28"/>
    </location>
</feature>
<dbReference type="Proteomes" id="UP000199705">
    <property type="component" value="Unassembled WGS sequence"/>
</dbReference>
<organism evidence="6 7">
    <name type="scientific">Mucilaginibacter gossypii</name>
    <dbReference type="NCBI Taxonomy" id="551996"/>
    <lineage>
        <taxon>Bacteria</taxon>
        <taxon>Pseudomonadati</taxon>
        <taxon>Bacteroidota</taxon>
        <taxon>Sphingobacteriia</taxon>
        <taxon>Sphingobacteriales</taxon>
        <taxon>Sphingobacteriaceae</taxon>
        <taxon>Mucilaginibacter</taxon>
    </lineage>
</organism>
<evidence type="ECO:0000313" key="6">
    <source>
        <dbReference type="EMBL" id="SDI41973.1"/>
    </source>
</evidence>
<dbReference type="STRING" id="551996.SAMN05192573_12091"/>
<feature type="transmembrane region" description="Helical" evidence="5">
    <location>
        <begin position="101"/>
        <end position="117"/>
    </location>
</feature>
<accession>A0A1G8KEV6</accession>
<evidence type="ECO:0000256" key="2">
    <source>
        <dbReference type="ARBA" id="ARBA00022692"/>
    </source>
</evidence>
<dbReference type="GO" id="GO:0016020">
    <property type="term" value="C:membrane"/>
    <property type="evidence" value="ECO:0007669"/>
    <property type="project" value="UniProtKB-SubCell"/>
</dbReference>
<evidence type="ECO:0000313" key="7">
    <source>
        <dbReference type="Proteomes" id="UP000199705"/>
    </source>
</evidence>
<sequence length="129" mass="14027">MKRNKIIYWIATIWLALGMISTGMVQLLKAKAGAGGADSLTHLGYPGYVLTILGTWKVLGVIAVLIPKFPVVKEWAYAGFFFAMSGAIFSHIAAGNAIAEIFPALLLLVLTVISWYFRPAERKVISGNQ</sequence>
<comment type="subcellular location">
    <subcellularLocation>
        <location evidence="1">Membrane</location>
        <topology evidence="1">Multi-pass membrane protein</topology>
    </subcellularLocation>
</comment>
<evidence type="ECO:0000256" key="5">
    <source>
        <dbReference type="SAM" id="Phobius"/>
    </source>
</evidence>
<dbReference type="InterPro" id="IPR032808">
    <property type="entry name" value="DoxX"/>
</dbReference>
<dbReference type="RefSeq" id="WP_256337545.1">
    <property type="nucleotide sequence ID" value="NZ_FNCG01000020.1"/>
</dbReference>
<proteinExistence type="predicted"/>
<evidence type="ECO:0000256" key="1">
    <source>
        <dbReference type="ARBA" id="ARBA00004141"/>
    </source>
</evidence>